<evidence type="ECO:0000259" key="4">
    <source>
        <dbReference type="Pfam" id="PF13193"/>
    </source>
</evidence>
<evidence type="ECO:0000256" key="2">
    <source>
        <dbReference type="ARBA" id="ARBA00022598"/>
    </source>
</evidence>
<accession>A0A0W1AVM0</accession>
<evidence type="ECO:0000259" key="3">
    <source>
        <dbReference type="Pfam" id="PF00501"/>
    </source>
</evidence>
<dbReference type="InterPro" id="IPR020845">
    <property type="entry name" value="AMP-binding_CS"/>
</dbReference>
<dbReference type="PANTHER" id="PTHR43201">
    <property type="entry name" value="ACYL-COA SYNTHETASE"/>
    <property type="match status" value="1"/>
</dbReference>
<dbReference type="GO" id="GO:0006631">
    <property type="term" value="P:fatty acid metabolic process"/>
    <property type="evidence" value="ECO:0007669"/>
    <property type="project" value="TreeGrafter"/>
</dbReference>
<organism evidence="5 6">
    <name type="scientific">Paenibacillus etheri</name>
    <dbReference type="NCBI Taxonomy" id="1306852"/>
    <lineage>
        <taxon>Bacteria</taxon>
        <taxon>Bacillati</taxon>
        <taxon>Bacillota</taxon>
        <taxon>Bacilli</taxon>
        <taxon>Bacillales</taxon>
        <taxon>Paenibacillaceae</taxon>
        <taxon>Paenibacillus</taxon>
    </lineage>
</organism>
<keyword evidence="6" id="KW-1185">Reference proteome</keyword>
<gene>
    <name evidence="5" type="ORF">UQ64_20875</name>
</gene>
<dbReference type="PROSITE" id="PS00455">
    <property type="entry name" value="AMP_BINDING"/>
    <property type="match status" value="1"/>
</dbReference>
<dbReference type="InterPro" id="IPR000873">
    <property type="entry name" value="AMP-dep_synth/lig_dom"/>
</dbReference>
<reference evidence="5 6" key="1">
    <citation type="journal article" date="2015" name="Int. Biodeterior. Biodegradation">
        <title>Physiological and genetic screening methods for the isolation of methyl tert-butyl ether-degrading bacteria for bioremediation purposes.</title>
        <authorList>
            <person name="Guisado I.M."/>
            <person name="Purswani J."/>
            <person name="Gonzalez Lopez J."/>
            <person name="Pozo C."/>
        </authorList>
    </citation>
    <scope>NUCLEOTIDE SEQUENCE [LARGE SCALE GENOMIC DNA]</scope>
    <source>
        <strain evidence="5 6">SH7</strain>
    </source>
</reference>
<evidence type="ECO:0000313" key="5">
    <source>
        <dbReference type="EMBL" id="KTD85333.1"/>
    </source>
</evidence>
<dbReference type="GO" id="GO:0031956">
    <property type="term" value="F:medium-chain fatty acid-CoA ligase activity"/>
    <property type="evidence" value="ECO:0007669"/>
    <property type="project" value="TreeGrafter"/>
</dbReference>
<proteinExistence type="inferred from homology"/>
<dbReference type="SUPFAM" id="SSF56801">
    <property type="entry name" value="Acetyl-CoA synthetase-like"/>
    <property type="match status" value="1"/>
</dbReference>
<comment type="caution">
    <text evidence="5">The sequence shown here is derived from an EMBL/GenBank/DDBJ whole genome shotgun (WGS) entry which is preliminary data.</text>
</comment>
<dbReference type="Proteomes" id="UP000054709">
    <property type="component" value="Unassembled WGS sequence"/>
</dbReference>
<dbReference type="OrthoDB" id="9757771at2"/>
<protein>
    <submittedName>
        <fullName evidence="5">Acyl-CoA synthetase</fullName>
    </submittedName>
</protein>
<dbReference type="RefSeq" id="WP_060624885.1">
    <property type="nucleotide sequence ID" value="NZ_LCZJ02000028.1"/>
</dbReference>
<dbReference type="EMBL" id="LCZJ02000028">
    <property type="protein sequence ID" value="KTD85333.1"/>
    <property type="molecule type" value="Genomic_DNA"/>
</dbReference>
<evidence type="ECO:0000313" key="6">
    <source>
        <dbReference type="Proteomes" id="UP000054709"/>
    </source>
</evidence>
<dbReference type="Pfam" id="PF13193">
    <property type="entry name" value="AMP-binding_C"/>
    <property type="match status" value="1"/>
</dbReference>
<feature type="domain" description="AMP-dependent synthetase/ligase" evidence="3">
    <location>
        <begin position="9"/>
        <end position="353"/>
    </location>
</feature>
<dbReference type="InterPro" id="IPR045851">
    <property type="entry name" value="AMP-bd_C_sf"/>
</dbReference>
<feature type="domain" description="AMP-binding enzyme C-terminal" evidence="4">
    <location>
        <begin position="403"/>
        <end position="478"/>
    </location>
</feature>
<name>A0A0W1AVM0_9BACL</name>
<dbReference type="Pfam" id="PF00501">
    <property type="entry name" value="AMP-binding"/>
    <property type="match status" value="1"/>
</dbReference>
<dbReference type="InterPro" id="IPR025110">
    <property type="entry name" value="AMP-bd_C"/>
</dbReference>
<dbReference type="Gene3D" id="3.40.50.12780">
    <property type="entry name" value="N-terminal domain of ligase-like"/>
    <property type="match status" value="1"/>
</dbReference>
<keyword evidence="2" id="KW-0436">Ligase</keyword>
<dbReference type="PANTHER" id="PTHR43201:SF5">
    <property type="entry name" value="MEDIUM-CHAIN ACYL-COA LIGASE ACSF2, MITOCHONDRIAL"/>
    <property type="match status" value="1"/>
</dbReference>
<dbReference type="Gene3D" id="3.30.300.30">
    <property type="match status" value="1"/>
</dbReference>
<dbReference type="AlphaFoldDB" id="A0A0W1AVM0"/>
<sequence length="493" mass="55558">MNLVVPILRHAAEQPDSIALTQTQATHTYATLVQAIRRIANDLQQKGLKHDKIAIFSTNRIEFVEVFLGAIYAGCVPVPLDPKWSANELQVIIEQCQPTMIFAEPEAANNVVFKDHAIPTLTFSKDRTGSYDQWLDALKPEAELDETNELLFIGFTSGTTGLPKGYMRTHLSWLKSFEVSNAAFELDHMKDVLAPGPFVHSLSLFAVMQSLYGGANFHITQKFSATQVLELCKQIPGVVLFVVPTMLESMMQQAVPGQTQIDAIISSGAKWPWLSKKRGMEVFAGARLYESYGSSEASYISYLDVLKEHNPNSVGKPYPGVQISIRDEQFREVPTGEIGQLYVRSDMIFLGYHQLLNETAAAFREGWLVLEDYVYQDEAGYLYLAGRLKNRIISGGLNVYPEEIERVLEHLPEIQEVMVLGVPDDYWGEQLVVLVKWNGEKYLSIDEIKNYCRQYLASFKAPKQLLTVDEFIYTSSGKIARQAMKDYVERAMV</sequence>
<dbReference type="InterPro" id="IPR042099">
    <property type="entry name" value="ANL_N_sf"/>
</dbReference>
<comment type="similarity">
    <text evidence="1">Belongs to the ATP-dependent AMP-binding enzyme family.</text>
</comment>
<evidence type="ECO:0000256" key="1">
    <source>
        <dbReference type="ARBA" id="ARBA00006432"/>
    </source>
</evidence>